<dbReference type="InterPro" id="IPR012912">
    <property type="entry name" value="Plasmid_pRiA4b_Orf3-like"/>
</dbReference>
<feature type="domain" description="Plasmid pRiA4b Orf3-like" evidence="2">
    <location>
        <begin position="147"/>
        <end position="308"/>
    </location>
</feature>
<protein>
    <submittedName>
        <fullName evidence="3">Plasmid pRiA4b ORF-3 family protein</fullName>
    </submittedName>
</protein>
<feature type="region of interest" description="Disordered" evidence="1">
    <location>
        <begin position="1"/>
        <end position="65"/>
    </location>
</feature>
<proteinExistence type="predicted"/>
<accession>A0A4V3YZX0</accession>
<feature type="compositionally biased region" description="Basic and acidic residues" evidence="1">
    <location>
        <begin position="84"/>
        <end position="107"/>
    </location>
</feature>
<reference evidence="3 4" key="1">
    <citation type="submission" date="2019-04" db="EMBL/GenBank/DDBJ databases">
        <title>Draft genome sequences for three unisolated Alnus-infective Frankia Sp+ strains, AgTrS, AiOr and AvVan, the first sequenced Frankia strains able to sporulate in-planta.</title>
        <authorList>
            <person name="Bethencourt L."/>
            <person name="Vautrin F."/>
            <person name="Taib N."/>
            <person name="Dubost A."/>
            <person name="Castro-Garcia L."/>
            <person name="Imbaud O."/>
            <person name="Abrouk D."/>
            <person name="Fournier P."/>
            <person name="Briolay J."/>
            <person name="Nguyen A."/>
            <person name="Normand P."/>
            <person name="Fernandez M.P."/>
            <person name="Brochier-Armanet C."/>
            <person name="Herrera-Belaroussi A."/>
        </authorList>
    </citation>
    <scope>NUCLEOTIDE SEQUENCE [LARGE SCALE GENOMIC DNA]</scope>
    <source>
        <strain evidence="3 4">AvVan</strain>
    </source>
</reference>
<evidence type="ECO:0000313" key="3">
    <source>
        <dbReference type="EMBL" id="THJ44722.1"/>
    </source>
</evidence>
<feature type="compositionally biased region" description="Gly residues" evidence="1">
    <location>
        <begin position="1"/>
        <end position="10"/>
    </location>
</feature>
<comment type="caution">
    <text evidence="3">The sequence shown here is derived from an EMBL/GenBank/DDBJ whole genome shotgun (WGS) entry which is preliminary data.</text>
</comment>
<gene>
    <name evidence="3" type="ORF">E7Y31_20280</name>
</gene>
<name>A0A4V3YZX0_9ACTN</name>
<dbReference type="InterPro" id="IPR024047">
    <property type="entry name" value="MM3350-like_sf"/>
</dbReference>
<dbReference type="OrthoDB" id="9816539at2"/>
<dbReference type="AlphaFoldDB" id="A0A4V3YZX0"/>
<evidence type="ECO:0000259" key="2">
    <source>
        <dbReference type="Pfam" id="PF07929"/>
    </source>
</evidence>
<dbReference type="PANTHER" id="PTHR41878">
    <property type="entry name" value="LEXA REPRESSOR-RELATED"/>
    <property type="match status" value="1"/>
</dbReference>
<feature type="region of interest" description="Disordered" evidence="1">
    <location>
        <begin position="77"/>
        <end position="131"/>
    </location>
</feature>
<dbReference type="SUPFAM" id="SSF159941">
    <property type="entry name" value="MM3350-like"/>
    <property type="match status" value="1"/>
</dbReference>
<keyword evidence="4" id="KW-1185">Reference proteome</keyword>
<feature type="compositionally biased region" description="Pro residues" evidence="1">
    <location>
        <begin position="339"/>
        <end position="377"/>
    </location>
</feature>
<feature type="region of interest" description="Disordered" evidence="1">
    <location>
        <begin position="314"/>
        <end position="395"/>
    </location>
</feature>
<dbReference type="Gene3D" id="3.10.290.30">
    <property type="entry name" value="MM3350-like"/>
    <property type="match status" value="1"/>
</dbReference>
<organism evidence="3 4">
    <name type="scientific">Candidatus Frankia alpina</name>
    <dbReference type="NCBI Taxonomy" id="2699483"/>
    <lineage>
        <taxon>Bacteria</taxon>
        <taxon>Bacillati</taxon>
        <taxon>Actinomycetota</taxon>
        <taxon>Actinomycetes</taxon>
        <taxon>Frankiales</taxon>
        <taxon>Frankiaceae</taxon>
        <taxon>Frankia</taxon>
    </lineage>
</organism>
<evidence type="ECO:0000256" key="1">
    <source>
        <dbReference type="SAM" id="MobiDB-lite"/>
    </source>
</evidence>
<sequence length="395" mass="43449">MPRGQRGGPGDQRVPAPPARRRDLVVVVRPRRDRRPVQAVRALVHAGRRRPGHEQHPAPGTRLRADARRSVLVLVHVGPPPHVGHGDDPPGRTPPVEDRPWPDRDAPAPRARSSRGDRDGPRSGPRGHHWSTGVGLVPVATVIAVSIHQLRVTLLEVGPPPVWRRVHVPSRATLADLHRVLQAVMGWEDYHLHSFETGWDRYGHQGEAKTVALAAVLPTVGGRLAYVYDFGDHWLHEVELEKIHRPAPRVRYPRCTAGRGACPPEDSGGPHGYDDLQRALRSRKGWRYQHAREHFGRGRWDPAAFDLTATDAALDDLRPPLPEPTTTVSPRGRQVGPIRRPPCAPPSTPSPAPRPTRPPCPPASTSPWPGCAPPTPRGAPSTPKSTRPPGWPWPP</sequence>
<evidence type="ECO:0000313" key="4">
    <source>
        <dbReference type="Proteomes" id="UP000305282"/>
    </source>
</evidence>
<dbReference type="PANTHER" id="PTHR41878:SF1">
    <property type="entry name" value="TNPR PROTEIN"/>
    <property type="match status" value="1"/>
</dbReference>
<dbReference type="Proteomes" id="UP000305282">
    <property type="component" value="Unassembled WGS sequence"/>
</dbReference>
<feature type="non-terminal residue" evidence="3">
    <location>
        <position position="395"/>
    </location>
</feature>
<dbReference type="EMBL" id="SSXH01000739">
    <property type="protein sequence ID" value="THJ44722.1"/>
    <property type="molecule type" value="Genomic_DNA"/>
</dbReference>
<dbReference type="Pfam" id="PF07929">
    <property type="entry name" value="PRiA4_ORF3"/>
    <property type="match status" value="1"/>
</dbReference>